<dbReference type="PANTHER" id="PTHR40465">
    <property type="entry name" value="CHROMOSOME 1, WHOLE GENOME SHOTGUN SEQUENCE"/>
    <property type="match status" value="1"/>
</dbReference>
<feature type="transmembrane region" description="Helical" evidence="1">
    <location>
        <begin position="67"/>
        <end position="84"/>
    </location>
</feature>
<dbReference type="OrthoDB" id="3053835at2759"/>
<keyword evidence="1" id="KW-1133">Transmembrane helix</keyword>
<keyword evidence="1" id="KW-0472">Membrane</keyword>
<dbReference type="Proteomes" id="UP000559027">
    <property type="component" value="Unassembled WGS sequence"/>
</dbReference>
<proteinExistence type="predicted"/>
<gene>
    <name evidence="2" type="ORF">D9756_000921</name>
</gene>
<name>A0A8H5GFS8_9AGAR</name>
<protein>
    <submittedName>
        <fullName evidence="2">Uncharacterized protein</fullName>
    </submittedName>
</protein>
<reference evidence="2 3" key="1">
    <citation type="journal article" date="2020" name="ISME J.">
        <title>Uncovering the hidden diversity of litter-decomposition mechanisms in mushroom-forming fungi.</title>
        <authorList>
            <person name="Floudas D."/>
            <person name="Bentzer J."/>
            <person name="Ahren D."/>
            <person name="Johansson T."/>
            <person name="Persson P."/>
            <person name="Tunlid A."/>
        </authorList>
    </citation>
    <scope>NUCLEOTIDE SEQUENCE [LARGE SCALE GENOMIC DNA]</scope>
    <source>
        <strain evidence="2 3">CBS 146.42</strain>
    </source>
</reference>
<dbReference type="AlphaFoldDB" id="A0A8H5GFS8"/>
<feature type="transmembrane region" description="Helical" evidence="1">
    <location>
        <begin position="151"/>
        <end position="178"/>
    </location>
</feature>
<feature type="transmembrane region" description="Helical" evidence="1">
    <location>
        <begin position="220"/>
        <end position="239"/>
    </location>
</feature>
<evidence type="ECO:0000256" key="1">
    <source>
        <dbReference type="SAM" id="Phobius"/>
    </source>
</evidence>
<dbReference type="EMBL" id="JAACJO010000001">
    <property type="protein sequence ID" value="KAF5364187.1"/>
    <property type="molecule type" value="Genomic_DNA"/>
</dbReference>
<evidence type="ECO:0000313" key="2">
    <source>
        <dbReference type="EMBL" id="KAF5364187.1"/>
    </source>
</evidence>
<evidence type="ECO:0000313" key="3">
    <source>
        <dbReference type="Proteomes" id="UP000559027"/>
    </source>
</evidence>
<keyword evidence="1" id="KW-0812">Transmembrane</keyword>
<organism evidence="2 3">
    <name type="scientific">Leucocoprinus leucothites</name>
    <dbReference type="NCBI Taxonomy" id="201217"/>
    <lineage>
        <taxon>Eukaryota</taxon>
        <taxon>Fungi</taxon>
        <taxon>Dikarya</taxon>
        <taxon>Basidiomycota</taxon>
        <taxon>Agaricomycotina</taxon>
        <taxon>Agaricomycetes</taxon>
        <taxon>Agaricomycetidae</taxon>
        <taxon>Agaricales</taxon>
        <taxon>Agaricineae</taxon>
        <taxon>Agaricaceae</taxon>
        <taxon>Leucocoprinus</taxon>
    </lineage>
</organism>
<dbReference type="PANTHER" id="PTHR40465:SF1">
    <property type="entry name" value="DUF6534 DOMAIN-CONTAINING PROTEIN"/>
    <property type="match status" value="1"/>
</dbReference>
<feature type="transmembrane region" description="Helical" evidence="1">
    <location>
        <begin position="119"/>
        <end position="139"/>
    </location>
</feature>
<keyword evidence="3" id="KW-1185">Reference proteome</keyword>
<comment type="caution">
    <text evidence="2">The sequence shown here is derived from an EMBL/GenBank/DDBJ whole genome shotgun (WGS) entry which is preliminary data.</text>
</comment>
<accession>A0A8H5GFS8</accession>
<feature type="transmembrane region" description="Helical" evidence="1">
    <location>
        <begin position="34"/>
        <end position="55"/>
    </location>
</feature>
<sequence>MSEVLPSKFTTGEIREVTVYTDLNWSLGIRQLALFGYCFDILLYGFLTVQVYLYHLAFPKDKRLTKIAVYLVYTIGSIQTAFALRDFHELFCIPGALAYVEPNLLSDDTDDSDLHTFGFMWLTIPVSSALVAVTVQLFYAQRIWIISHSKIITLTVAFLALAQLGCGIFSAIVAYGILPPSPGVLITVKTRSGIGTIVNMLVSASYNNIAILEVTIIRKVWSLVGALCDLVIAVFMFVYPDFETDKRNIEDNAKVSTQNQATFIRDWAIDRGIKAPFKPLPIPAESGKSDA</sequence>